<dbReference type="AlphaFoldDB" id="A0A8H5BFU1"/>
<evidence type="ECO:0000259" key="2">
    <source>
        <dbReference type="Pfam" id="PF16010"/>
    </source>
</evidence>
<protein>
    <recommendedName>
        <fullName evidence="2">Cellobiose dehydrogenase-like cytochrome domain-containing protein</fullName>
    </recommendedName>
</protein>
<dbReference type="OrthoDB" id="3091248at2759"/>
<gene>
    <name evidence="3" type="ORF">D9619_000715</name>
</gene>
<dbReference type="EMBL" id="JAACJJ010000028">
    <property type="protein sequence ID" value="KAF5321382.1"/>
    <property type="molecule type" value="Genomic_DNA"/>
</dbReference>
<dbReference type="SUPFAM" id="SSF49344">
    <property type="entry name" value="CBD9-like"/>
    <property type="match status" value="1"/>
</dbReference>
<feature type="chain" id="PRO_5034156330" description="Cellobiose dehydrogenase-like cytochrome domain-containing protein" evidence="1">
    <location>
        <begin position="19"/>
        <end position="215"/>
    </location>
</feature>
<feature type="domain" description="Cellobiose dehydrogenase-like cytochrome" evidence="2">
    <location>
        <begin position="23"/>
        <end position="166"/>
    </location>
</feature>
<feature type="signal peptide" evidence="1">
    <location>
        <begin position="1"/>
        <end position="18"/>
    </location>
</feature>
<keyword evidence="1" id="KW-0732">Signal</keyword>
<dbReference type="Gene3D" id="2.60.40.1210">
    <property type="entry name" value="Cellobiose dehydrogenase, cytochrome domain"/>
    <property type="match status" value="1"/>
</dbReference>
<proteinExistence type="predicted"/>
<keyword evidence="4" id="KW-1185">Reference proteome</keyword>
<dbReference type="Proteomes" id="UP000567179">
    <property type="component" value="Unassembled WGS sequence"/>
</dbReference>
<accession>A0A8H5BFU1</accession>
<dbReference type="InterPro" id="IPR015920">
    <property type="entry name" value="Cellobiose_DH-like_cyt"/>
</dbReference>
<evidence type="ECO:0000313" key="4">
    <source>
        <dbReference type="Proteomes" id="UP000567179"/>
    </source>
</evidence>
<sequence length="215" mass="22927">MFWSALVLLAIQCATATAQSATFVDTSTGITFQRVQTSSDGSSVAIALPPKGAASSDAIIQLSGPVSQTFAGVSTSSSLIHTLLACCWCCTVTQERRSIHRGFRKPQSATRNLLGGPVSSDSHKSTAVQPVFTQIAEPEVTESIFKITFRCQGCDFNESADGKSTTLTTIGSHNEVASIVDPNLRFNPATDVMHTAQFDIDASRFDGYWAAVKKI</sequence>
<reference evidence="3 4" key="1">
    <citation type="journal article" date="2020" name="ISME J.">
        <title>Uncovering the hidden diversity of litter-decomposition mechanisms in mushroom-forming fungi.</title>
        <authorList>
            <person name="Floudas D."/>
            <person name="Bentzer J."/>
            <person name="Ahren D."/>
            <person name="Johansson T."/>
            <person name="Persson P."/>
            <person name="Tunlid A."/>
        </authorList>
    </citation>
    <scope>NUCLEOTIDE SEQUENCE [LARGE SCALE GENOMIC DNA]</scope>
    <source>
        <strain evidence="3 4">CBS 101986</strain>
    </source>
</reference>
<comment type="caution">
    <text evidence="3">The sequence shown here is derived from an EMBL/GenBank/DDBJ whole genome shotgun (WGS) entry which is preliminary data.</text>
</comment>
<organism evidence="3 4">
    <name type="scientific">Psilocybe cf. subviscida</name>
    <dbReference type="NCBI Taxonomy" id="2480587"/>
    <lineage>
        <taxon>Eukaryota</taxon>
        <taxon>Fungi</taxon>
        <taxon>Dikarya</taxon>
        <taxon>Basidiomycota</taxon>
        <taxon>Agaricomycotina</taxon>
        <taxon>Agaricomycetes</taxon>
        <taxon>Agaricomycetidae</taxon>
        <taxon>Agaricales</taxon>
        <taxon>Agaricineae</taxon>
        <taxon>Strophariaceae</taxon>
        <taxon>Psilocybe</taxon>
    </lineage>
</organism>
<evidence type="ECO:0000313" key="3">
    <source>
        <dbReference type="EMBL" id="KAF5321382.1"/>
    </source>
</evidence>
<dbReference type="Pfam" id="PF16010">
    <property type="entry name" value="CDH-cyt"/>
    <property type="match status" value="1"/>
</dbReference>
<name>A0A8H5BFU1_9AGAR</name>
<evidence type="ECO:0000256" key="1">
    <source>
        <dbReference type="SAM" id="SignalP"/>
    </source>
</evidence>